<evidence type="ECO:0000256" key="1">
    <source>
        <dbReference type="ARBA" id="ARBA00004613"/>
    </source>
</evidence>
<dbReference type="PANTHER" id="PTHR11802:SF460">
    <property type="entry name" value="CARBOXYPEPTIDASE"/>
    <property type="match status" value="1"/>
</dbReference>
<dbReference type="EMBL" id="JAINDJ010000004">
    <property type="protein sequence ID" value="KAG9450968.1"/>
    <property type="molecule type" value="Genomic_DNA"/>
</dbReference>
<dbReference type="InterPro" id="IPR018202">
    <property type="entry name" value="Ser_caboxypep_ser_AS"/>
</dbReference>
<evidence type="ECO:0000256" key="10">
    <source>
        <dbReference type="RuleBase" id="RU361156"/>
    </source>
</evidence>
<evidence type="ECO:0000313" key="11">
    <source>
        <dbReference type="EMBL" id="KAG9450968.1"/>
    </source>
</evidence>
<evidence type="ECO:0000256" key="2">
    <source>
        <dbReference type="ARBA" id="ARBA00009431"/>
    </source>
</evidence>
<keyword evidence="6" id="KW-0732">Signal</keyword>
<comment type="caution">
    <text evidence="11">The sequence shown here is derived from an EMBL/GenBank/DDBJ whole genome shotgun (WGS) entry which is preliminary data.</text>
</comment>
<comment type="subcellular location">
    <subcellularLocation>
        <location evidence="1">Secreted</location>
    </subcellularLocation>
</comment>
<dbReference type="PROSITE" id="PS00131">
    <property type="entry name" value="CARBOXYPEPT_SER_SER"/>
    <property type="match status" value="1"/>
</dbReference>
<reference evidence="11 12" key="1">
    <citation type="submission" date="2021-07" db="EMBL/GenBank/DDBJ databases">
        <title>The Aristolochia fimbriata genome: insights into angiosperm evolution, floral development and chemical biosynthesis.</title>
        <authorList>
            <person name="Jiao Y."/>
        </authorList>
    </citation>
    <scope>NUCLEOTIDE SEQUENCE [LARGE SCALE GENOMIC DNA]</scope>
    <source>
        <strain evidence="11">IBCAS-2021</strain>
        <tissue evidence="11">Leaf</tissue>
    </source>
</reference>
<keyword evidence="9" id="KW-0325">Glycoprotein</keyword>
<dbReference type="AlphaFoldDB" id="A0AAV7EQ48"/>
<dbReference type="Gene3D" id="3.40.50.11320">
    <property type="match status" value="1"/>
</dbReference>
<evidence type="ECO:0000256" key="5">
    <source>
        <dbReference type="ARBA" id="ARBA00022670"/>
    </source>
</evidence>
<dbReference type="Proteomes" id="UP000825729">
    <property type="component" value="Unassembled WGS sequence"/>
</dbReference>
<dbReference type="FunFam" id="3.40.50.11320:FF:000001">
    <property type="entry name" value="Carboxypeptidase"/>
    <property type="match status" value="1"/>
</dbReference>
<evidence type="ECO:0000256" key="4">
    <source>
        <dbReference type="ARBA" id="ARBA00022645"/>
    </source>
</evidence>
<dbReference type="FunFam" id="3.40.50.1820:FF:000030">
    <property type="entry name" value="Carboxypeptidase"/>
    <property type="match status" value="1"/>
</dbReference>
<dbReference type="GO" id="GO:0005576">
    <property type="term" value="C:extracellular region"/>
    <property type="evidence" value="ECO:0007669"/>
    <property type="project" value="UniProtKB-SubCell"/>
</dbReference>
<sequence>MNKPAGVVILYILIRLVIFSTAYRITAPLDHQPLRARIKDASSKGHDQSGLGAISSASSSEYYSPVYSSPQDGMMEADKIDGGLPGQPDGVNFDQYAGYVTVDPGHGRALFYYFVESPVNASTKPLVLWLNGGPGCSSLGAGAMMELGPFRVNSDGKSLHLNNYAWNHAANIIFLESPAGVGFSYSNTTSDYNLSGDKRTAMDTYTFLINWLERFPQYKTRDFYVTGESYAGHYVPQLAELILHNNEITNQTVINLRGIAMGNAWIDDETTEKGSYDFFWSHAMYSDQTYEEIQKHCDFSDISSPCDSYLSQADDQVGDIYLYNIYAPFCGTPASSGAGFDPCSEDYIFTYLNLPEVQRALHANVTGLPYSWDTCAGLPWNDRPSTVLPVIQKLMASGIRVWIYSGDVDGVVPVSATKLSIEKMNPQVKKAWHPWYTQQEVGGYAVVYLNLTFVTVRDSGHFVPSYQPARALTLFSSFINGELPPAKP</sequence>
<organism evidence="11 12">
    <name type="scientific">Aristolochia fimbriata</name>
    <name type="common">White veined hardy Dutchman's pipe vine</name>
    <dbReference type="NCBI Taxonomy" id="158543"/>
    <lineage>
        <taxon>Eukaryota</taxon>
        <taxon>Viridiplantae</taxon>
        <taxon>Streptophyta</taxon>
        <taxon>Embryophyta</taxon>
        <taxon>Tracheophyta</taxon>
        <taxon>Spermatophyta</taxon>
        <taxon>Magnoliopsida</taxon>
        <taxon>Magnoliidae</taxon>
        <taxon>Piperales</taxon>
        <taxon>Aristolochiaceae</taxon>
        <taxon>Aristolochia</taxon>
    </lineage>
</organism>
<evidence type="ECO:0000313" key="12">
    <source>
        <dbReference type="Proteomes" id="UP000825729"/>
    </source>
</evidence>
<dbReference type="PANTHER" id="PTHR11802">
    <property type="entry name" value="SERINE PROTEASE FAMILY S10 SERINE CARBOXYPEPTIDASE"/>
    <property type="match status" value="1"/>
</dbReference>
<dbReference type="PROSITE" id="PS00560">
    <property type="entry name" value="CARBOXYPEPT_SER_HIS"/>
    <property type="match status" value="1"/>
</dbReference>
<dbReference type="PRINTS" id="PR00724">
    <property type="entry name" value="CRBOXYPTASEC"/>
</dbReference>
<dbReference type="Pfam" id="PF00450">
    <property type="entry name" value="Peptidase_S10"/>
    <property type="match status" value="1"/>
</dbReference>
<accession>A0AAV7EQ48</accession>
<dbReference type="Gene3D" id="3.40.50.1820">
    <property type="entry name" value="alpha/beta hydrolase"/>
    <property type="match status" value="1"/>
</dbReference>
<comment type="similarity">
    <text evidence="2 10">Belongs to the peptidase S10 family.</text>
</comment>
<keyword evidence="8" id="KW-1015">Disulfide bond</keyword>
<dbReference type="GO" id="GO:0006508">
    <property type="term" value="P:proteolysis"/>
    <property type="evidence" value="ECO:0007669"/>
    <property type="project" value="UniProtKB-KW"/>
</dbReference>
<keyword evidence="5 10" id="KW-0645">Protease</keyword>
<keyword evidence="4 10" id="KW-0121">Carboxypeptidase</keyword>
<evidence type="ECO:0000256" key="7">
    <source>
        <dbReference type="ARBA" id="ARBA00022801"/>
    </source>
</evidence>
<evidence type="ECO:0000256" key="3">
    <source>
        <dbReference type="ARBA" id="ARBA00022525"/>
    </source>
</evidence>
<evidence type="ECO:0000256" key="9">
    <source>
        <dbReference type="ARBA" id="ARBA00023180"/>
    </source>
</evidence>
<keyword evidence="7 10" id="KW-0378">Hydrolase</keyword>
<protein>
    <recommendedName>
        <fullName evidence="10">Carboxypeptidase</fullName>
        <ecNumber evidence="10">3.4.16.-</ecNumber>
    </recommendedName>
</protein>
<dbReference type="EC" id="3.4.16.-" evidence="10"/>
<dbReference type="GO" id="GO:0004185">
    <property type="term" value="F:serine-type carboxypeptidase activity"/>
    <property type="evidence" value="ECO:0007669"/>
    <property type="project" value="UniProtKB-UniRule"/>
</dbReference>
<proteinExistence type="inferred from homology"/>
<dbReference type="InterPro" id="IPR029058">
    <property type="entry name" value="AB_hydrolase_fold"/>
</dbReference>
<keyword evidence="3" id="KW-0964">Secreted</keyword>
<evidence type="ECO:0000256" key="6">
    <source>
        <dbReference type="ARBA" id="ARBA00022729"/>
    </source>
</evidence>
<dbReference type="Gene3D" id="6.10.250.940">
    <property type="match status" value="1"/>
</dbReference>
<name>A0AAV7EQ48_ARIFI</name>
<dbReference type="SUPFAM" id="SSF53474">
    <property type="entry name" value="alpha/beta-Hydrolases"/>
    <property type="match status" value="1"/>
</dbReference>
<gene>
    <name evidence="11" type="ORF">H6P81_010933</name>
</gene>
<evidence type="ECO:0000256" key="8">
    <source>
        <dbReference type="ARBA" id="ARBA00023157"/>
    </source>
</evidence>
<dbReference type="InterPro" id="IPR033124">
    <property type="entry name" value="Ser_caboxypep_his_AS"/>
</dbReference>
<keyword evidence="12" id="KW-1185">Reference proteome</keyword>
<dbReference type="InterPro" id="IPR001563">
    <property type="entry name" value="Peptidase_S10"/>
</dbReference>
<dbReference type="GO" id="GO:0005773">
    <property type="term" value="C:vacuole"/>
    <property type="evidence" value="ECO:0007669"/>
    <property type="project" value="TreeGrafter"/>
</dbReference>